<feature type="transmembrane region" description="Helical" evidence="1">
    <location>
        <begin position="221"/>
        <end position="243"/>
    </location>
</feature>
<accession>A0AAW2YRX4</accession>
<comment type="caution">
    <text evidence="3">The sequence shown here is derived from an EMBL/GenBank/DDBJ whole genome shotgun (WGS) entry which is preliminary data.</text>
</comment>
<dbReference type="Proteomes" id="UP001431209">
    <property type="component" value="Unassembled WGS sequence"/>
</dbReference>
<gene>
    <name evidence="3" type="ORF">AKO1_007486</name>
</gene>
<organism evidence="3 4">
    <name type="scientific">Acrasis kona</name>
    <dbReference type="NCBI Taxonomy" id="1008807"/>
    <lineage>
        <taxon>Eukaryota</taxon>
        <taxon>Discoba</taxon>
        <taxon>Heterolobosea</taxon>
        <taxon>Tetramitia</taxon>
        <taxon>Eutetramitia</taxon>
        <taxon>Acrasidae</taxon>
        <taxon>Acrasis</taxon>
    </lineage>
</organism>
<name>A0AAW2YRX4_9EUKA</name>
<sequence length="538" mass="60436">MKAVTNDLKSTVDTSFTGTSYVEALVEDVKFKFEWPDVIPLILGVVVVILCIAASVTSFILVRQESSRELDLNFDGFCQDTRKAIQITLDAAKDAMIRTMFMLNLKNGEIGYDEFVQFAIVDGELNGYMVTLDLIKSCTHDQIKQVEYDTRQKGREYSNFSIKEINKEDTGYVPVGNRSVHYYNYISVPNTDNATMQSLGYDHSSVDIKLKALNEAIKNPGLLAVTTFTTLAMPGAGGTQLYLVGGPNNSMILSGTMTVLNIMPSSMDKTKEVNVVIKDVLMPQNVSVYVSSTQNEITLQESGVELISYNKKISIFMGLRRYELSIYPQPSFVKTLFIDVNKYYGVIISVCIALLLIPLCVFAFFLRRLYNSHQIRQSSKLKIMTMNAAQHKLASIFKRIVVQEERTNSILDSLNSIIIVLDGNGKVIRTNNSFENILMYPQIEVEAGLNVVTFVPNLRVNIMNGETPWPIELHNVNVIACGGKEHFCKIFINTLKCADPFPNHFGDVLAEELQEDTYLMVISCVDWREPIAEETKQL</sequence>
<evidence type="ECO:0000313" key="4">
    <source>
        <dbReference type="Proteomes" id="UP001431209"/>
    </source>
</evidence>
<reference evidence="3 4" key="1">
    <citation type="submission" date="2024-03" db="EMBL/GenBank/DDBJ databases">
        <title>The Acrasis kona genome and developmental transcriptomes reveal deep origins of eukaryotic multicellular pathways.</title>
        <authorList>
            <person name="Sheikh S."/>
            <person name="Fu C.-J."/>
            <person name="Brown M.W."/>
            <person name="Baldauf S.L."/>
        </authorList>
    </citation>
    <scope>NUCLEOTIDE SEQUENCE [LARGE SCALE GENOMIC DNA]</scope>
    <source>
        <strain evidence="3 4">ATCC MYA-3509</strain>
    </source>
</reference>
<feature type="transmembrane region" description="Helical" evidence="1">
    <location>
        <begin position="343"/>
        <end position="366"/>
    </location>
</feature>
<evidence type="ECO:0000259" key="2">
    <source>
        <dbReference type="PROSITE" id="PS50112"/>
    </source>
</evidence>
<keyword evidence="1" id="KW-1133">Transmembrane helix</keyword>
<evidence type="ECO:0000256" key="1">
    <source>
        <dbReference type="SAM" id="Phobius"/>
    </source>
</evidence>
<dbReference type="SUPFAM" id="SSF55785">
    <property type="entry name" value="PYP-like sensor domain (PAS domain)"/>
    <property type="match status" value="1"/>
</dbReference>
<dbReference type="AlphaFoldDB" id="A0AAW2YRX4"/>
<dbReference type="InterPro" id="IPR035965">
    <property type="entry name" value="PAS-like_dom_sf"/>
</dbReference>
<dbReference type="InterPro" id="IPR000014">
    <property type="entry name" value="PAS"/>
</dbReference>
<protein>
    <submittedName>
        <fullName evidence="3">Prtgb</fullName>
    </submittedName>
</protein>
<keyword evidence="1" id="KW-0812">Transmembrane</keyword>
<feature type="transmembrane region" description="Helical" evidence="1">
    <location>
        <begin position="38"/>
        <end position="62"/>
    </location>
</feature>
<dbReference type="Gene3D" id="3.30.450.20">
    <property type="entry name" value="PAS domain"/>
    <property type="match status" value="1"/>
</dbReference>
<keyword evidence="1" id="KW-0472">Membrane</keyword>
<evidence type="ECO:0000313" key="3">
    <source>
        <dbReference type="EMBL" id="KAL0479945.1"/>
    </source>
</evidence>
<dbReference type="EMBL" id="JAOPGA020000612">
    <property type="protein sequence ID" value="KAL0479945.1"/>
    <property type="molecule type" value="Genomic_DNA"/>
</dbReference>
<feature type="domain" description="PAS" evidence="2">
    <location>
        <begin position="403"/>
        <end position="445"/>
    </location>
</feature>
<dbReference type="PROSITE" id="PS50112">
    <property type="entry name" value="PAS"/>
    <property type="match status" value="1"/>
</dbReference>
<keyword evidence="4" id="KW-1185">Reference proteome</keyword>
<proteinExistence type="predicted"/>